<protein>
    <recommendedName>
        <fullName evidence="4">Outer membrane protein beta-barrel domain-containing protein</fullName>
    </recommendedName>
</protein>
<evidence type="ECO:0000256" key="1">
    <source>
        <dbReference type="SAM" id="SignalP"/>
    </source>
</evidence>
<evidence type="ECO:0000313" key="3">
    <source>
        <dbReference type="Proteomes" id="UP000255024"/>
    </source>
</evidence>
<proteinExistence type="predicted"/>
<keyword evidence="1" id="KW-0732">Signal</keyword>
<evidence type="ECO:0000313" key="2">
    <source>
        <dbReference type="EMBL" id="STZ26814.1"/>
    </source>
</evidence>
<organism evidence="2 3">
    <name type="scientific">Myroides odoratus</name>
    <name type="common">Flavobacterium odoratum</name>
    <dbReference type="NCBI Taxonomy" id="256"/>
    <lineage>
        <taxon>Bacteria</taxon>
        <taxon>Pseudomonadati</taxon>
        <taxon>Bacteroidota</taxon>
        <taxon>Flavobacteriia</taxon>
        <taxon>Flavobacteriales</taxon>
        <taxon>Flavobacteriaceae</taxon>
        <taxon>Myroides</taxon>
    </lineage>
</organism>
<reference evidence="2 3" key="1">
    <citation type="submission" date="2018-06" db="EMBL/GenBank/DDBJ databases">
        <authorList>
            <consortium name="Pathogen Informatics"/>
            <person name="Doyle S."/>
        </authorList>
    </citation>
    <scope>NUCLEOTIDE SEQUENCE [LARGE SCALE GENOMIC DNA]</scope>
    <source>
        <strain evidence="2 3">NCTC11179</strain>
    </source>
</reference>
<accession>A0A378RIM1</accession>
<gene>
    <name evidence="2" type="ORF">NCTC11179_00341</name>
</gene>
<dbReference type="Proteomes" id="UP000255024">
    <property type="component" value="Unassembled WGS sequence"/>
</dbReference>
<feature type="signal peptide" evidence="1">
    <location>
        <begin position="1"/>
        <end position="28"/>
    </location>
</feature>
<feature type="chain" id="PRO_5016590834" description="Outer membrane protein beta-barrel domain-containing protein" evidence="1">
    <location>
        <begin position="29"/>
        <end position="156"/>
    </location>
</feature>
<dbReference type="RefSeq" id="WP_115089883.1">
    <property type="nucleotide sequence ID" value="NZ_CP068107.1"/>
</dbReference>
<sequence length="156" mass="17698">MTTNKQHTIKLIGLLLALFLGNTAQLQAQEHFIGPSVSYQYQKGSILKTGIYYASSFNTDHIIKLDATANFTWIQNKYAVIPELAATYYSEMYYIGFFGRAELTPYTVSPKVGLSLFTFFEIDLGYGFPLADKTDYRPIKGFTTSIRFNIPLNTKF</sequence>
<name>A0A378RIM1_MYROD</name>
<dbReference type="EMBL" id="UGQL01000001">
    <property type="protein sequence ID" value="STZ26814.1"/>
    <property type="molecule type" value="Genomic_DNA"/>
</dbReference>
<keyword evidence="3" id="KW-1185">Reference proteome</keyword>
<evidence type="ECO:0008006" key="4">
    <source>
        <dbReference type="Google" id="ProtNLM"/>
    </source>
</evidence>
<dbReference type="AlphaFoldDB" id="A0A378RIM1"/>